<dbReference type="InterPro" id="IPR015421">
    <property type="entry name" value="PyrdxlP-dep_Trfase_major"/>
</dbReference>
<keyword evidence="2" id="KW-0808">Transferase</keyword>
<name>A0A6N6VYP4_9BACT</name>
<dbReference type="Pfam" id="PF00155">
    <property type="entry name" value="Aminotran_1_2"/>
    <property type="match status" value="1"/>
</dbReference>
<evidence type="ECO:0000313" key="2">
    <source>
        <dbReference type="EMBL" id="KAB8040947.1"/>
    </source>
</evidence>
<evidence type="ECO:0000259" key="1">
    <source>
        <dbReference type="Pfam" id="PF00155"/>
    </source>
</evidence>
<organism evidence="2 3">
    <name type="scientific">Silvanigrella paludirubra</name>
    <dbReference type="NCBI Taxonomy" id="2499159"/>
    <lineage>
        <taxon>Bacteria</taxon>
        <taxon>Pseudomonadati</taxon>
        <taxon>Bdellovibrionota</taxon>
        <taxon>Oligoflexia</taxon>
        <taxon>Silvanigrellales</taxon>
        <taxon>Silvanigrellaceae</taxon>
        <taxon>Silvanigrella</taxon>
    </lineage>
</organism>
<dbReference type="PANTHER" id="PTHR43510:SF1">
    <property type="entry name" value="AMINOTRANSFERASE FUNCTION, HYPOTHETICAL (EUROFUNG)"/>
    <property type="match status" value="1"/>
</dbReference>
<proteinExistence type="predicted"/>
<keyword evidence="3" id="KW-1185">Reference proteome</keyword>
<accession>A0A6N6VYP4</accession>
<feature type="domain" description="Aminotransferase class I/classII large" evidence="1">
    <location>
        <begin position="61"/>
        <end position="348"/>
    </location>
</feature>
<dbReference type="Gene3D" id="3.90.1150.10">
    <property type="entry name" value="Aspartate Aminotransferase, domain 1"/>
    <property type="match status" value="1"/>
</dbReference>
<dbReference type="GO" id="GO:0030170">
    <property type="term" value="F:pyridoxal phosphate binding"/>
    <property type="evidence" value="ECO:0007669"/>
    <property type="project" value="InterPro"/>
</dbReference>
<gene>
    <name evidence="2" type="ORF">GCL60_03165</name>
</gene>
<comment type="caution">
    <text evidence="2">The sequence shown here is derived from an EMBL/GenBank/DDBJ whole genome shotgun (WGS) entry which is preliminary data.</text>
</comment>
<sequence>MKALRTFFMEDWLESFRFKAKYNLGESGGRPRKVKDLIHFSELQYNDAFYEFMEMKLCDSPNRGREDLRKIIAQFHPGAEIDNVLITTGTSEALFLLFRHLNPKKIALAMPAFQLLYELPLSLNSEIISLPIRYNEIGKPFIDEEEWLDIINTQKPDCLLINNPHNPSGIILKKEFLNNLSDTANKIGCNIIGDEHYRFLSSQNEILGDTIYKRDENTFVTGSFIKCFGVPGLRIGWCVGPKKALDALQNEKNYTTHTVNPITEWLSYEVLKNTNSNLFKMIKKEWLENKYILNEFISQSKTIYGVSPEGGLVTSLGFKNANSIDETNKLTEILLKKGIFTLPLSSMEFGSLDFQNLNTYKNNPLSNINKGYGFRLGLGIETHLFSQALREIEEALT</sequence>
<reference evidence="2 3" key="1">
    <citation type="submission" date="2019-10" db="EMBL/GenBank/DDBJ databases">
        <title>New species of Slilvanegrellaceae.</title>
        <authorList>
            <person name="Pitt A."/>
            <person name="Hahn M.W."/>
        </authorList>
    </citation>
    <scope>NUCLEOTIDE SEQUENCE [LARGE SCALE GENOMIC DNA]</scope>
    <source>
        <strain evidence="2 3">SP-Ram-0.45-NSY-1</strain>
    </source>
</reference>
<dbReference type="CDD" id="cd00609">
    <property type="entry name" value="AAT_like"/>
    <property type="match status" value="1"/>
</dbReference>
<dbReference type="OrthoDB" id="9804474at2"/>
<dbReference type="AlphaFoldDB" id="A0A6N6VYP4"/>
<dbReference type="EMBL" id="WFLM01000001">
    <property type="protein sequence ID" value="KAB8040947.1"/>
    <property type="molecule type" value="Genomic_DNA"/>
</dbReference>
<dbReference type="InterPro" id="IPR015424">
    <property type="entry name" value="PyrdxlP-dep_Trfase"/>
</dbReference>
<dbReference type="SUPFAM" id="SSF53383">
    <property type="entry name" value="PLP-dependent transferases"/>
    <property type="match status" value="1"/>
</dbReference>
<dbReference type="RefSeq" id="WP_153418470.1">
    <property type="nucleotide sequence ID" value="NZ_WFLM01000001.1"/>
</dbReference>
<dbReference type="GO" id="GO:0008483">
    <property type="term" value="F:transaminase activity"/>
    <property type="evidence" value="ECO:0007669"/>
    <property type="project" value="UniProtKB-KW"/>
</dbReference>
<keyword evidence="2" id="KW-0032">Aminotransferase</keyword>
<dbReference type="InterPro" id="IPR004839">
    <property type="entry name" value="Aminotransferase_I/II_large"/>
</dbReference>
<dbReference type="InterPro" id="IPR015422">
    <property type="entry name" value="PyrdxlP-dep_Trfase_small"/>
</dbReference>
<protein>
    <submittedName>
        <fullName evidence="2">Aminotransferase class I/II-fold pyridoxal phosphate-dependent enzyme</fullName>
    </submittedName>
</protein>
<dbReference type="Proteomes" id="UP000437748">
    <property type="component" value="Unassembled WGS sequence"/>
</dbReference>
<dbReference type="Gene3D" id="3.40.640.10">
    <property type="entry name" value="Type I PLP-dependent aspartate aminotransferase-like (Major domain)"/>
    <property type="match status" value="1"/>
</dbReference>
<dbReference type="PANTHER" id="PTHR43510">
    <property type="entry name" value="AMINOTRANSFERASE FUNCTION, HYPOTHETICAL (EUROFUNG)"/>
    <property type="match status" value="1"/>
</dbReference>
<evidence type="ECO:0000313" key="3">
    <source>
        <dbReference type="Proteomes" id="UP000437748"/>
    </source>
</evidence>